<reference evidence="2 3" key="1">
    <citation type="submission" date="2017-05" db="EMBL/GenBank/DDBJ databases">
        <authorList>
            <person name="Varghese N."/>
            <person name="Submissions S."/>
        </authorList>
    </citation>
    <scope>NUCLEOTIDE SEQUENCE [LARGE SCALE GENOMIC DNA]</scope>
    <source>
        <strain evidence="2 3">DSM 16304</strain>
    </source>
</reference>
<dbReference type="OrthoDB" id="9810372at2"/>
<dbReference type="InterPro" id="IPR000600">
    <property type="entry name" value="ROK"/>
</dbReference>
<accession>A0A521BP51</accession>
<dbReference type="Pfam" id="PF00480">
    <property type="entry name" value="ROK"/>
    <property type="match status" value="1"/>
</dbReference>
<keyword evidence="2" id="KW-0418">Kinase</keyword>
<dbReference type="PANTHER" id="PTHR18964:SF149">
    <property type="entry name" value="BIFUNCTIONAL UDP-N-ACETYLGLUCOSAMINE 2-EPIMERASE_N-ACETYLMANNOSAMINE KINASE"/>
    <property type="match status" value="1"/>
</dbReference>
<dbReference type="GO" id="GO:0016301">
    <property type="term" value="F:kinase activity"/>
    <property type="evidence" value="ECO:0007669"/>
    <property type="project" value="UniProtKB-KW"/>
</dbReference>
<dbReference type="PANTHER" id="PTHR18964">
    <property type="entry name" value="ROK (REPRESSOR, ORF, KINASE) FAMILY"/>
    <property type="match status" value="1"/>
</dbReference>
<dbReference type="SUPFAM" id="SSF53067">
    <property type="entry name" value="Actin-like ATPase domain"/>
    <property type="match status" value="1"/>
</dbReference>
<dbReference type="RefSeq" id="WP_142934714.1">
    <property type="nucleotide sequence ID" value="NZ_FXTM01000006.1"/>
</dbReference>
<proteinExistence type="inferred from homology"/>
<dbReference type="InterPro" id="IPR043129">
    <property type="entry name" value="ATPase_NBD"/>
</dbReference>
<comment type="similarity">
    <text evidence="1">Belongs to the ROK (NagC/XylR) family.</text>
</comment>
<evidence type="ECO:0000256" key="1">
    <source>
        <dbReference type="ARBA" id="ARBA00006479"/>
    </source>
</evidence>
<evidence type="ECO:0000313" key="3">
    <source>
        <dbReference type="Proteomes" id="UP000317315"/>
    </source>
</evidence>
<evidence type="ECO:0000313" key="2">
    <source>
        <dbReference type="EMBL" id="SMO48924.1"/>
    </source>
</evidence>
<sequence length="286" mass="30648">MRLGVDVGGTFVKFTDGENRWKERTPKTKEDLVSLISSVGKSLNVKSIGVAVAGLVNTKKGTVTESPNLKFLNGFPLKEELEKKLNVQVSIFNDATAAAYGEYKLGVGRGSSVFLCLTLGTGLGGGAVIEGAPLFGVSGTAMEVGHITVEVNGWPCHCGRKGCLEAYVSSYGLERFYFMETGECASSFEVIERAKNRETEALKSIDEMSDYLTVGIASLIHLFNPDVVAISGGIPASYPELLKTTEQKVKKRAFKQPASDFSLKLAELGEFSGAFGALLLTMYNSS</sequence>
<dbReference type="AlphaFoldDB" id="A0A521BP51"/>
<name>A0A521BP51_9BACT</name>
<gene>
    <name evidence="2" type="ORF">SAMN06269117_10675</name>
</gene>
<protein>
    <submittedName>
        <fullName evidence="2">Glucokinase</fullName>
    </submittedName>
</protein>
<dbReference type="Gene3D" id="3.30.420.40">
    <property type="match status" value="2"/>
</dbReference>
<keyword evidence="2" id="KW-0808">Transferase</keyword>
<dbReference type="Proteomes" id="UP000317315">
    <property type="component" value="Unassembled WGS sequence"/>
</dbReference>
<dbReference type="EMBL" id="FXTM01000006">
    <property type="protein sequence ID" value="SMO48924.1"/>
    <property type="molecule type" value="Genomic_DNA"/>
</dbReference>
<keyword evidence="3" id="KW-1185">Reference proteome</keyword>
<organism evidence="2 3">
    <name type="scientific">Balnearium lithotrophicum</name>
    <dbReference type="NCBI Taxonomy" id="223788"/>
    <lineage>
        <taxon>Bacteria</taxon>
        <taxon>Pseudomonadati</taxon>
        <taxon>Aquificota</taxon>
        <taxon>Aquificia</taxon>
        <taxon>Desulfurobacteriales</taxon>
        <taxon>Desulfurobacteriaceae</taxon>
        <taxon>Balnearium</taxon>
    </lineage>
</organism>